<dbReference type="AlphaFoldDB" id="A0A1C4DCK7"/>
<evidence type="ECO:0000313" key="1">
    <source>
        <dbReference type="EMBL" id="SCC29003.1"/>
    </source>
</evidence>
<dbReference type="RefSeq" id="WP_123891761.1">
    <property type="nucleotide sequence ID" value="NZ_FMAR01000005.1"/>
</dbReference>
<dbReference type="OrthoDB" id="9907630at2"/>
<dbReference type="Proteomes" id="UP000242818">
    <property type="component" value="Unassembled WGS sequence"/>
</dbReference>
<organism evidence="1 2">
    <name type="scientific">Chitinophaga costaii</name>
    <dbReference type="NCBI Taxonomy" id="1335309"/>
    <lineage>
        <taxon>Bacteria</taxon>
        <taxon>Pseudomonadati</taxon>
        <taxon>Bacteroidota</taxon>
        <taxon>Chitinophagia</taxon>
        <taxon>Chitinophagales</taxon>
        <taxon>Chitinophagaceae</taxon>
        <taxon>Chitinophaga</taxon>
    </lineage>
</organism>
<name>A0A1C4DCK7_9BACT</name>
<sequence>MADNILSAADLEALRQLQERSKEAYRELQRFRIEVYPYMSMDDRVQFWAGEMERSMHWTDEVGEEEGPAAIDPQNQAAPLDLSFFDQHWYDECIGFDKDFDKILVKVAPLIGLDLGGLQIKRKK</sequence>
<protein>
    <submittedName>
        <fullName evidence="1">Uncharacterized protein</fullName>
    </submittedName>
</protein>
<reference evidence="1 2" key="1">
    <citation type="submission" date="2016-08" db="EMBL/GenBank/DDBJ databases">
        <authorList>
            <person name="Seilhamer J.J."/>
        </authorList>
    </citation>
    <scope>NUCLEOTIDE SEQUENCE [LARGE SCALE GENOMIC DNA]</scope>
    <source>
        <strain evidence="1 2">A37T2</strain>
    </source>
</reference>
<proteinExistence type="predicted"/>
<dbReference type="EMBL" id="FMAR01000005">
    <property type="protein sequence ID" value="SCC29003.1"/>
    <property type="molecule type" value="Genomic_DNA"/>
</dbReference>
<gene>
    <name evidence="1" type="ORF">GA0116948_105198</name>
</gene>
<evidence type="ECO:0000313" key="2">
    <source>
        <dbReference type="Proteomes" id="UP000242818"/>
    </source>
</evidence>
<keyword evidence="2" id="KW-1185">Reference proteome</keyword>
<accession>A0A1C4DCK7</accession>